<keyword evidence="4 8" id="KW-0479">Metal-binding</keyword>
<dbReference type="AlphaFoldDB" id="A0A3M2LA02"/>
<dbReference type="CDD" id="cd11031">
    <property type="entry name" value="Cyp158A-like"/>
    <property type="match status" value="1"/>
</dbReference>
<evidence type="ECO:0000256" key="8">
    <source>
        <dbReference type="RuleBase" id="RU000461"/>
    </source>
</evidence>
<evidence type="ECO:0000256" key="4">
    <source>
        <dbReference type="ARBA" id="ARBA00022723"/>
    </source>
</evidence>
<name>A0A3M2LA02_9NOCA</name>
<evidence type="ECO:0000256" key="6">
    <source>
        <dbReference type="ARBA" id="ARBA00023004"/>
    </source>
</evidence>
<dbReference type="GO" id="GO:0004497">
    <property type="term" value="F:monooxygenase activity"/>
    <property type="evidence" value="ECO:0007669"/>
    <property type="project" value="UniProtKB-KW"/>
</dbReference>
<dbReference type="Gene3D" id="1.10.630.10">
    <property type="entry name" value="Cytochrome P450"/>
    <property type="match status" value="1"/>
</dbReference>
<comment type="caution">
    <text evidence="9">The sequence shown here is derived from an EMBL/GenBank/DDBJ whole genome shotgun (WGS) entry which is preliminary data.</text>
</comment>
<dbReference type="PANTHER" id="PTHR46696:SF1">
    <property type="entry name" value="CYTOCHROME P450 YJIB-RELATED"/>
    <property type="match status" value="1"/>
</dbReference>
<dbReference type="GO" id="GO:0020037">
    <property type="term" value="F:heme binding"/>
    <property type="evidence" value="ECO:0007669"/>
    <property type="project" value="InterPro"/>
</dbReference>
<dbReference type="PROSITE" id="PS00086">
    <property type="entry name" value="CYTOCHROME_P450"/>
    <property type="match status" value="1"/>
</dbReference>
<dbReference type="RefSeq" id="WP_122188141.1">
    <property type="nucleotide sequence ID" value="NZ_RFFH01000004.1"/>
</dbReference>
<dbReference type="FunFam" id="1.10.630.10:FF:000018">
    <property type="entry name" value="Cytochrome P450 monooxygenase"/>
    <property type="match status" value="1"/>
</dbReference>
<evidence type="ECO:0000256" key="2">
    <source>
        <dbReference type="ARBA" id="ARBA00010617"/>
    </source>
</evidence>
<accession>A0A3M2LA02</accession>
<dbReference type="InterPro" id="IPR001128">
    <property type="entry name" value="Cyt_P450"/>
</dbReference>
<dbReference type="InterPro" id="IPR002397">
    <property type="entry name" value="Cyt_P450_B"/>
</dbReference>
<dbReference type="GO" id="GO:0016705">
    <property type="term" value="F:oxidoreductase activity, acting on paired donors, with incorporation or reduction of molecular oxygen"/>
    <property type="evidence" value="ECO:0007669"/>
    <property type="project" value="InterPro"/>
</dbReference>
<dbReference type="SUPFAM" id="SSF48264">
    <property type="entry name" value="Cytochrome P450"/>
    <property type="match status" value="1"/>
</dbReference>
<dbReference type="Proteomes" id="UP000279275">
    <property type="component" value="Unassembled WGS sequence"/>
</dbReference>
<dbReference type="EMBL" id="RFFH01000004">
    <property type="protein sequence ID" value="RMI32755.1"/>
    <property type="molecule type" value="Genomic_DNA"/>
</dbReference>
<dbReference type="GO" id="GO:0005506">
    <property type="term" value="F:iron ion binding"/>
    <property type="evidence" value="ECO:0007669"/>
    <property type="project" value="InterPro"/>
</dbReference>
<keyword evidence="6 8" id="KW-0408">Iron</keyword>
<dbReference type="PRINTS" id="PR00385">
    <property type="entry name" value="P450"/>
</dbReference>
<comment type="similarity">
    <text evidence="2 8">Belongs to the cytochrome P450 family.</text>
</comment>
<dbReference type="InterPro" id="IPR036396">
    <property type="entry name" value="Cyt_P450_sf"/>
</dbReference>
<keyword evidence="10" id="KW-1185">Reference proteome</keyword>
<sequence>MSPQPPAGTSPAAACPLPTGTARRLDIEPELVRLRDGEGLARVSMRYGGDAWLCARHDDVKASLSDERFSRAAAVDADVPRSIPLPPSDPNLVVMDGAEHARLRRLAAGAFTHRRMEQLRPRVQEVVDTLLDRMIAQGPPADLVRDLALPLPITMICELLGVPYEDRDQFGTWTDTVLALSAYSPEQIFAAREELKTYLTELVARRRAQPADDVLSTLVEARDEHDELTEDELVQFGVTLLIAGYETTVNQIGNFTYTLLTHPDQLDLLRADPALLPTAIEELLRFTPMATSPLLSRIALEDTELGGTLVAAGDAVVAHNPAANRDPAVFDRPDELDLTRRHNPHLAFGYGPHHCLGAHLARIELQVAIGTLFHRLPTLRFAVPVDDLPFRRGRMFRGLESLPVTW</sequence>
<proteinExistence type="inferred from homology"/>
<protein>
    <submittedName>
        <fullName evidence="9">Cytochrome P450</fullName>
    </submittedName>
</protein>
<evidence type="ECO:0000256" key="3">
    <source>
        <dbReference type="ARBA" id="ARBA00022617"/>
    </source>
</evidence>
<dbReference type="InterPro" id="IPR017972">
    <property type="entry name" value="Cyt_P450_CS"/>
</dbReference>
<gene>
    <name evidence="9" type="ORF">EBN03_12460</name>
</gene>
<dbReference type="PRINTS" id="PR00359">
    <property type="entry name" value="BP450"/>
</dbReference>
<dbReference type="Pfam" id="PF00067">
    <property type="entry name" value="p450"/>
    <property type="match status" value="1"/>
</dbReference>
<evidence type="ECO:0000313" key="9">
    <source>
        <dbReference type="EMBL" id="RMI32755.1"/>
    </source>
</evidence>
<comment type="cofactor">
    <cofactor evidence="1">
        <name>heme</name>
        <dbReference type="ChEBI" id="CHEBI:30413"/>
    </cofactor>
</comment>
<dbReference type="OrthoDB" id="3664945at2"/>
<evidence type="ECO:0000256" key="7">
    <source>
        <dbReference type="ARBA" id="ARBA00023033"/>
    </source>
</evidence>
<reference evidence="9 10" key="1">
    <citation type="submission" date="2018-10" db="EMBL/GenBank/DDBJ databases">
        <title>Isolation from cow dung.</title>
        <authorList>
            <person name="Ling L."/>
        </authorList>
    </citation>
    <scope>NUCLEOTIDE SEQUENCE [LARGE SCALE GENOMIC DNA]</scope>
    <source>
        <strain evidence="9 10">NEAU-LL90</strain>
    </source>
</reference>
<evidence type="ECO:0000256" key="1">
    <source>
        <dbReference type="ARBA" id="ARBA00001971"/>
    </source>
</evidence>
<dbReference type="PANTHER" id="PTHR46696">
    <property type="entry name" value="P450, PUTATIVE (EUROFUNG)-RELATED"/>
    <property type="match status" value="1"/>
</dbReference>
<keyword evidence="7 8" id="KW-0503">Monooxygenase</keyword>
<evidence type="ECO:0000313" key="10">
    <source>
        <dbReference type="Proteomes" id="UP000279275"/>
    </source>
</evidence>
<keyword evidence="3 8" id="KW-0349">Heme</keyword>
<keyword evidence="5 8" id="KW-0560">Oxidoreductase</keyword>
<evidence type="ECO:0000256" key="5">
    <source>
        <dbReference type="ARBA" id="ARBA00023002"/>
    </source>
</evidence>
<organism evidence="9 10">
    <name type="scientific">Nocardia stercoris</name>
    <dbReference type="NCBI Taxonomy" id="2483361"/>
    <lineage>
        <taxon>Bacteria</taxon>
        <taxon>Bacillati</taxon>
        <taxon>Actinomycetota</taxon>
        <taxon>Actinomycetes</taxon>
        <taxon>Mycobacteriales</taxon>
        <taxon>Nocardiaceae</taxon>
        <taxon>Nocardia</taxon>
    </lineage>
</organism>